<protein>
    <recommendedName>
        <fullName evidence="6">RCK N-terminal domain-containing protein</fullName>
    </recommendedName>
</protein>
<dbReference type="PANTHER" id="PTHR43833">
    <property type="entry name" value="POTASSIUM CHANNEL PROTEIN 2-RELATED-RELATED"/>
    <property type="match status" value="1"/>
</dbReference>
<dbReference type="Gene3D" id="3.40.50.720">
    <property type="entry name" value="NAD(P)-binding Rossmann-like Domain"/>
    <property type="match status" value="1"/>
</dbReference>
<dbReference type="Gene3D" id="1.10.287.70">
    <property type="match status" value="1"/>
</dbReference>
<dbReference type="GO" id="GO:0008324">
    <property type="term" value="F:monoatomic cation transmembrane transporter activity"/>
    <property type="evidence" value="ECO:0007669"/>
    <property type="project" value="InterPro"/>
</dbReference>
<dbReference type="SUPFAM" id="SSF81324">
    <property type="entry name" value="Voltage-gated potassium channels"/>
    <property type="match status" value="1"/>
</dbReference>
<feature type="transmembrane region" description="Helical" evidence="2">
    <location>
        <begin position="62"/>
        <end position="82"/>
    </location>
</feature>
<dbReference type="Pfam" id="PF02254">
    <property type="entry name" value="TrkA_N"/>
    <property type="match status" value="1"/>
</dbReference>
<evidence type="ECO:0008006" key="6">
    <source>
        <dbReference type="Google" id="ProtNLM"/>
    </source>
</evidence>
<dbReference type="GO" id="GO:0005886">
    <property type="term" value="C:plasma membrane"/>
    <property type="evidence" value="ECO:0007669"/>
    <property type="project" value="UniProtKB-SubCell"/>
</dbReference>
<dbReference type="Gene3D" id="3.30.70.1450">
    <property type="entry name" value="Regulator of K+ conductance, C-terminal domain"/>
    <property type="match status" value="1"/>
</dbReference>
<dbReference type="InterPro" id="IPR036291">
    <property type="entry name" value="NAD(P)-bd_dom_sf"/>
</dbReference>
<dbReference type="PROSITE" id="PS51202">
    <property type="entry name" value="RCK_C"/>
    <property type="match status" value="1"/>
</dbReference>
<evidence type="ECO:0000259" key="4">
    <source>
        <dbReference type="PROSITE" id="PS51202"/>
    </source>
</evidence>
<evidence type="ECO:0000259" key="3">
    <source>
        <dbReference type="PROSITE" id="PS51201"/>
    </source>
</evidence>
<dbReference type="InterPro" id="IPR013099">
    <property type="entry name" value="K_chnl_dom"/>
</dbReference>
<feature type="transmembrane region" description="Helical" evidence="2">
    <location>
        <begin position="7"/>
        <end position="26"/>
    </location>
</feature>
<sequence>MAGNKKIYILIYFFLLLFIGSYGFYIIGQPDWTVIDSIYMTIITLATVGYGEVQPLGESGKIWAILVIIFGVSGIGVLFTTLREEIMQIDQYKKRKIMKKISKFKNHLIICGYGRMGAVIARELTEKNLYFIIIEQNADKIEDIRQKGMYCIHGDVTKEETLQAARIEHAKGAAVVLDTDQDNLFVTMSIRTYNPDLFLLSRCAVEDNKEKLIRAGADKVVNPYTAGGHRMAEMLTKPQVEDSVSITTPKYDNIDLSVDEISLEHLIKFDGVKIKDTKLREEFNVLIVGIINDNGQATMNPDPETVLTTSDTVLIMGDTGKLSQFKETLS</sequence>
<feature type="domain" description="RCK C-terminal" evidence="4">
    <location>
        <begin position="246"/>
        <end position="330"/>
    </location>
</feature>
<dbReference type="InterPro" id="IPR036721">
    <property type="entry name" value="RCK_C_sf"/>
</dbReference>
<evidence type="ECO:0000256" key="2">
    <source>
        <dbReference type="SAM" id="Phobius"/>
    </source>
</evidence>
<dbReference type="Pfam" id="PF07885">
    <property type="entry name" value="Ion_trans_2"/>
    <property type="match status" value="1"/>
</dbReference>
<reference evidence="5" key="1">
    <citation type="submission" date="2018-05" db="EMBL/GenBank/DDBJ databases">
        <authorList>
            <person name="Lanie J.A."/>
            <person name="Ng W.-L."/>
            <person name="Kazmierczak K.M."/>
            <person name="Andrzejewski T.M."/>
            <person name="Davidsen T.M."/>
            <person name="Wayne K.J."/>
            <person name="Tettelin H."/>
            <person name="Glass J.I."/>
            <person name="Rusch D."/>
            <person name="Podicherti R."/>
            <person name="Tsui H.-C.T."/>
            <person name="Winkler M.E."/>
        </authorList>
    </citation>
    <scope>NUCLEOTIDE SEQUENCE</scope>
</reference>
<dbReference type="PANTHER" id="PTHR43833:SF9">
    <property type="entry name" value="POTASSIUM CHANNEL PROTEIN YUGO-RELATED"/>
    <property type="match status" value="1"/>
</dbReference>
<dbReference type="InterPro" id="IPR003148">
    <property type="entry name" value="RCK_N"/>
</dbReference>
<dbReference type="Pfam" id="PF02080">
    <property type="entry name" value="TrkA_C"/>
    <property type="match status" value="1"/>
</dbReference>
<evidence type="ECO:0000256" key="1">
    <source>
        <dbReference type="ARBA" id="ARBA00004651"/>
    </source>
</evidence>
<organism evidence="5">
    <name type="scientific">marine metagenome</name>
    <dbReference type="NCBI Taxonomy" id="408172"/>
    <lineage>
        <taxon>unclassified sequences</taxon>
        <taxon>metagenomes</taxon>
        <taxon>ecological metagenomes</taxon>
    </lineage>
</organism>
<dbReference type="GO" id="GO:0006813">
    <property type="term" value="P:potassium ion transport"/>
    <property type="evidence" value="ECO:0007669"/>
    <property type="project" value="InterPro"/>
</dbReference>
<keyword evidence="2" id="KW-1133">Transmembrane helix</keyword>
<dbReference type="InterPro" id="IPR006037">
    <property type="entry name" value="RCK_C"/>
</dbReference>
<dbReference type="SUPFAM" id="SSF51735">
    <property type="entry name" value="NAD(P)-binding Rossmann-fold domains"/>
    <property type="match status" value="1"/>
</dbReference>
<keyword evidence="2" id="KW-0472">Membrane</keyword>
<dbReference type="PROSITE" id="PS51201">
    <property type="entry name" value="RCK_N"/>
    <property type="match status" value="1"/>
</dbReference>
<proteinExistence type="predicted"/>
<dbReference type="InterPro" id="IPR050721">
    <property type="entry name" value="Trk_Ktr_HKT_K-transport"/>
</dbReference>
<dbReference type="AlphaFoldDB" id="A0A381TFL4"/>
<accession>A0A381TFL4</accession>
<dbReference type="SUPFAM" id="SSF116726">
    <property type="entry name" value="TrkA C-terminal domain-like"/>
    <property type="match status" value="1"/>
</dbReference>
<feature type="transmembrane region" description="Helical" evidence="2">
    <location>
        <begin position="32"/>
        <end position="50"/>
    </location>
</feature>
<gene>
    <name evidence="5" type="ORF">METZ01_LOCUS67724</name>
</gene>
<dbReference type="EMBL" id="UINC01004513">
    <property type="protein sequence ID" value="SVA14870.1"/>
    <property type="molecule type" value="Genomic_DNA"/>
</dbReference>
<feature type="domain" description="RCK N-terminal" evidence="3">
    <location>
        <begin position="105"/>
        <end position="221"/>
    </location>
</feature>
<comment type="subcellular location">
    <subcellularLocation>
        <location evidence="1">Cell membrane</location>
        <topology evidence="1">Multi-pass membrane protein</topology>
    </subcellularLocation>
</comment>
<name>A0A381TFL4_9ZZZZ</name>
<keyword evidence="2" id="KW-0812">Transmembrane</keyword>
<evidence type="ECO:0000313" key="5">
    <source>
        <dbReference type="EMBL" id="SVA14870.1"/>
    </source>
</evidence>